<dbReference type="GO" id="GO:0000785">
    <property type="term" value="C:chromatin"/>
    <property type="evidence" value="ECO:0007669"/>
    <property type="project" value="TreeGrafter"/>
</dbReference>
<dbReference type="GO" id="GO:0006351">
    <property type="term" value="P:DNA-templated transcription"/>
    <property type="evidence" value="ECO:0007669"/>
    <property type="project" value="InterPro"/>
</dbReference>
<proteinExistence type="predicted"/>
<dbReference type="InterPro" id="IPR007219">
    <property type="entry name" value="XnlR_reg_dom"/>
</dbReference>
<evidence type="ECO:0000313" key="9">
    <source>
        <dbReference type="Proteomes" id="UP000184330"/>
    </source>
</evidence>
<evidence type="ECO:0000256" key="6">
    <source>
        <dbReference type="ARBA" id="ARBA00023242"/>
    </source>
</evidence>
<organism evidence="8 9">
    <name type="scientific">Phialocephala subalpina</name>
    <dbReference type="NCBI Taxonomy" id="576137"/>
    <lineage>
        <taxon>Eukaryota</taxon>
        <taxon>Fungi</taxon>
        <taxon>Dikarya</taxon>
        <taxon>Ascomycota</taxon>
        <taxon>Pezizomycotina</taxon>
        <taxon>Leotiomycetes</taxon>
        <taxon>Helotiales</taxon>
        <taxon>Mollisiaceae</taxon>
        <taxon>Phialocephala</taxon>
        <taxon>Phialocephala fortinii species complex</taxon>
    </lineage>
</organism>
<sequence length="579" mass="64398">MQLGAFDSDYPTWHIGEDFDLRAFNSSLLASIIPEGISGHVPTECRLGLQTPASQTNPCSPNEKSLSMINELWFTKDCTPGCRTDDILYSVAPTRPITPASSGNENSGLDDRYRDDLSLRLQPRWKEDPLPSTEFLNLALQLFFTKFNPIFPLIHAATFRPSQQNSLLLLSICSIGSLFMGSNGATAQGSKIFERLNKVILASWENIVTRKTMESVSLIQAAIIGQTFGYLSGNPKHLITVEAFSGTVVAWARRNGFFHPSHPILPDSNTPLRELDELWKSWAKSEEMRRTASGLYVHDSQLASMFHHDPLLRHNSIQIQAAASTELFNASSAASWAALVRSQNYAPQLLCQYQQMPKTSPPSPSQLSPQVSRFSTYVLLHGIAAGIQESRQAGFIDAQDMCQHRDALIHWYHAYESGNCEKEPDPFCLMILWHESFMSLLVDFDKLERAIGRDGPSGATQVSFYTEQWASSIHAKRVAIHASLIHQRFGNMRVASEPAIHVPRSMFLAAIAWYCYIKFGVEDSPAVATEEVLDCPELKILNINPSQHLFEASGFTKGKPTAVEASPLLGRDIAKDSIQ</sequence>
<evidence type="ECO:0000256" key="3">
    <source>
        <dbReference type="ARBA" id="ARBA00022737"/>
    </source>
</evidence>
<keyword evidence="6" id="KW-0539">Nucleus</keyword>
<dbReference type="GO" id="GO:0005634">
    <property type="term" value="C:nucleus"/>
    <property type="evidence" value="ECO:0007669"/>
    <property type="project" value="UniProtKB-SubCell"/>
</dbReference>
<dbReference type="EMBL" id="FJOG01000023">
    <property type="protein sequence ID" value="CZR63283.1"/>
    <property type="molecule type" value="Genomic_DNA"/>
</dbReference>
<evidence type="ECO:0000256" key="4">
    <source>
        <dbReference type="ARBA" id="ARBA00022771"/>
    </source>
</evidence>
<dbReference type="CDD" id="cd12148">
    <property type="entry name" value="fungal_TF_MHR"/>
    <property type="match status" value="1"/>
</dbReference>
<dbReference type="Pfam" id="PF04082">
    <property type="entry name" value="Fungal_trans"/>
    <property type="match status" value="1"/>
</dbReference>
<protein>
    <recommendedName>
        <fullName evidence="7">Xylanolytic transcriptional activator regulatory domain-containing protein</fullName>
    </recommendedName>
</protein>
<name>A0A1L7XE43_9HELO</name>
<evidence type="ECO:0000259" key="7">
    <source>
        <dbReference type="Pfam" id="PF04082"/>
    </source>
</evidence>
<dbReference type="PANTHER" id="PTHR40626">
    <property type="entry name" value="MIP31509P"/>
    <property type="match status" value="1"/>
</dbReference>
<dbReference type="OrthoDB" id="10018191at2759"/>
<evidence type="ECO:0000313" key="8">
    <source>
        <dbReference type="EMBL" id="CZR63283.1"/>
    </source>
</evidence>
<keyword evidence="5" id="KW-0862">Zinc</keyword>
<gene>
    <name evidence="8" type="ORF">PAC_13180</name>
</gene>
<feature type="domain" description="Xylanolytic transcriptional activator regulatory" evidence="7">
    <location>
        <begin position="140"/>
        <end position="340"/>
    </location>
</feature>
<dbReference type="Proteomes" id="UP000184330">
    <property type="component" value="Unassembled WGS sequence"/>
</dbReference>
<accession>A0A1L7XE43</accession>
<keyword evidence="9" id="KW-1185">Reference proteome</keyword>
<keyword evidence="2" id="KW-0479">Metal-binding</keyword>
<reference evidence="8 9" key="1">
    <citation type="submission" date="2016-03" db="EMBL/GenBank/DDBJ databases">
        <authorList>
            <person name="Ploux O."/>
        </authorList>
    </citation>
    <scope>NUCLEOTIDE SEQUENCE [LARGE SCALE GENOMIC DNA]</scope>
    <source>
        <strain evidence="8 9">UAMH 11012</strain>
    </source>
</reference>
<comment type="subcellular location">
    <subcellularLocation>
        <location evidence="1">Nucleus</location>
    </subcellularLocation>
</comment>
<dbReference type="GO" id="GO:0000978">
    <property type="term" value="F:RNA polymerase II cis-regulatory region sequence-specific DNA binding"/>
    <property type="evidence" value="ECO:0007669"/>
    <property type="project" value="InterPro"/>
</dbReference>
<keyword evidence="4" id="KW-0863">Zinc-finger</keyword>
<evidence type="ECO:0000256" key="2">
    <source>
        <dbReference type="ARBA" id="ARBA00022723"/>
    </source>
</evidence>
<dbReference type="AlphaFoldDB" id="A0A1L7XE43"/>
<dbReference type="STRING" id="576137.A0A1L7XE43"/>
<evidence type="ECO:0000256" key="1">
    <source>
        <dbReference type="ARBA" id="ARBA00004123"/>
    </source>
</evidence>
<dbReference type="GO" id="GO:0008270">
    <property type="term" value="F:zinc ion binding"/>
    <property type="evidence" value="ECO:0007669"/>
    <property type="project" value="UniProtKB-KW"/>
</dbReference>
<evidence type="ECO:0000256" key="5">
    <source>
        <dbReference type="ARBA" id="ARBA00022833"/>
    </source>
</evidence>
<dbReference type="PANTHER" id="PTHR40626:SF7">
    <property type="entry name" value="TRANSCRIPTION FACTOR, PUTATIVE (AFU_ORTHOLOGUE AFUA_1G04110)-RELATED"/>
    <property type="match status" value="1"/>
</dbReference>
<keyword evidence="3" id="KW-0677">Repeat</keyword>
<dbReference type="GO" id="GO:0000981">
    <property type="term" value="F:DNA-binding transcription factor activity, RNA polymerase II-specific"/>
    <property type="evidence" value="ECO:0007669"/>
    <property type="project" value="InterPro"/>
</dbReference>
<dbReference type="InterPro" id="IPR051059">
    <property type="entry name" value="VerF-like"/>
</dbReference>